<organism evidence="3 4">
    <name type="scientific">Chloracidobacterium validum</name>
    <dbReference type="NCBI Taxonomy" id="2821543"/>
    <lineage>
        <taxon>Bacteria</taxon>
        <taxon>Pseudomonadati</taxon>
        <taxon>Acidobacteriota</taxon>
        <taxon>Terriglobia</taxon>
        <taxon>Terriglobales</taxon>
        <taxon>Acidobacteriaceae</taxon>
        <taxon>Chloracidobacterium</taxon>
    </lineage>
</organism>
<protein>
    <submittedName>
        <fullName evidence="3">CIA30 family protein</fullName>
    </submittedName>
</protein>
<name>A0ABX8BBX9_9BACT</name>
<feature type="domain" description="NADH:ubiquinone oxidoreductase intermediate-associated protein 30" evidence="2">
    <location>
        <begin position="5"/>
        <end position="156"/>
    </location>
</feature>
<evidence type="ECO:0000259" key="2">
    <source>
        <dbReference type="Pfam" id="PF08547"/>
    </source>
</evidence>
<reference evidence="3 4" key="1">
    <citation type="submission" date="2021-03" db="EMBL/GenBank/DDBJ databases">
        <title>Genomic and phenotypic characterization of Chloracidobacterium isolates provides evidence for multiple species.</title>
        <authorList>
            <person name="Saini M.K."/>
            <person name="Costas A.M.G."/>
            <person name="Tank M."/>
            <person name="Bryant D.A."/>
        </authorList>
    </citation>
    <scope>NUCLEOTIDE SEQUENCE [LARGE SCALE GENOMIC DNA]</scope>
    <source>
        <strain evidence="3 4">BV2-C</strain>
    </source>
</reference>
<dbReference type="InterPro" id="IPR008979">
    <property type="entry name" value="Galactose-bd-like_sf"/>
</dbReference>
<dbReference type="SUPFAM" id="SSF49785">
    <property type="entry name" value="Galactose-binding domain-like"/>
    <property type="match status" value="1"/>
</dbReference>
<keyword evidence="4" id="KW-1185">Reference proteome</keyword>
<dbReference type="EMBL" id="CP072649">
    <property type="protein sequence ID" value="QUW04436.1"/>
    <property type="molecule type" value="Genomic_DNA"/>
</dbReference>
<evidence type="ECO:0000256" key="1">
    <source>
        <dbReference type="ARBA" id="ARBA00007884"/>
    </source>
</evidence>
<gene>
    <name evidence="3" type="ORF">J8C06_11605</name>
</gene>
<proteinExistence type="inferred from homology"/>
<dbReference type="PANTHER" id="PTHR13194">
    <property type="entry name" value="COMPLEX I INTERMEDIATE-ASSOCIATED PROTEIN 30"/>
    <property type="match status" value="1"/>
</dbReference>
<dbReference type="Pfam" id="PF08547">
    <property type="entry name" value="CIA30"/>
    <property type="match status" value="1"/>
</dbReference>
<dbReference type="RefSeq" id="WP_211430325.1">
    <property type="nucleotide sequence ID" value="NZ_CP072649.1"/>
</dbReference>
<dbReference type="PANTHER" id="PTHR13194:SF19">
    <property type="entry name" value="NAD(P)-BINDING ROSSMANN-FOLD SUPERFAMILY PROTEIN"/>
    <property type="match status" value="1"/>
</dbReference>
<evidence type="ECO:0000313" key="3">
    <source>
        <dbReference type="EMBL" id="QUW04436.1"/>
    </source>
</evidence>
<dbReference type="InterPro" id="IPR039131">
    <property type="entry name" value="NDUFAF1"/>
</dbReference>
<dbReference type="InterPro" id="IPR013857">
    <property type="entry name" value="NADH-UbQ_OxRdtase-assoc_prot30"/>
</dbReference>
<accession>A0ABX8BBX9</accession>
<sequence length="165" mass="17919">MTVLFDFTHPPAIEAWYALGDRVMGGRSVGQLRPTGQGHAIFEGFVSFENNGGFASIRSQPLDRTLPPNAEFIVEAQGDGKTYKFVARTDGGFDGVAYQATFTPRAECWETYRFAATELTPTFRGRPVSAPPLNSAAITTLGLMIAGKQFGPFALRLRRIAIADA</sequence>
<comment type="similarity">
    <text evidence="1">Belongs to the CIA30 family.</text>
</comment>
<dbReference type="Proteomes" id="UP000676506">
    <property type="component" value="Chromosome 2"/>
</dbReference>
<evidence type="ECO:0000313" key="4">
    <source>
        <dbReference type="Proteomes" id="UP000676506"/>
    </source>
</evidence>